<comment type="caution">
    <text evidence="2">The sequence shown here is derived from an EMBL/GenBank/DDBJ whole genome shotgun (WGS) entry which is preliminary data.</text>
</comment>
<dbReference type="Pfam" id="PF02589">
    <property type="entry name" value="LUD_dom"/>
    <property type="match status" value="1"/>
</dbReference>
<dbReference type="PANTHER" id="PTHR36179">
    <property type="entry name" value="LUD_DOM DOMAIN-CONTAINING PROTEIN"/>
    <property type="match status" value="1"/>
</dbReference>
<dbReference type="OrthoDB" id="9809147at2"/>
<dbReference type="AlphaFoldDB" id="A0A4R3KY71"/>
<accession>A0A4R3KY71</accession>
<dbReference type="PANTHER" id="PTHR36179:SF2">
    <property type="entry name" value="LUD DOMAIN-CONTAINING PROTEIN"/>
    <property type="match status" value="1"/>
</dbReference>
<evidence type="ECO:0000313" key="3">
    <source>
        <dbReference type="Proteomes" id="UP000294567"/>
    </source>
</evidence>
<feature type="domain" description="LUD" evidence="1">
    <location>
        <begin position="8"/>
        <end position="195"/>
    </location>
</feature>
<protein>
    <submittedName>
        <fullName evidence="2">YkgG family uncharacterized protein</fullName>
    </submittedName>
</protein>
<sequence>MDRNLLLAKSNLEKNEFKVKIFESIDEMKKDLLNEIEINKTIAFGGSMTLFDMGLYEDFKKRGNKIFWHWKAKDKDKELELAKNSQIYISSTNALTLDGKLVNIDGVGNRVSSMFYGHERVYIIAGRNKICKDYDEAIERVKNVAAPKNACRLDINTPCKFTGKCNNCNSPDRICRVEVIIHKNPTGGDIRIYLIDEELGY</sequence>
<dbReference type="RefSeq" id="WP_132025689.1">
    <property type="nucleotide sequence ID" value="NZ_CP068564.1"/>
</dbReference>
<keyword evidence="3" id="KW-1185">Reference proteome</keyword>
<gene>
    <name evidence="2" type="ORF">EDD65_10234</name>
</gene>
<evidence type="ECO:0000313" key="2">
    <source>
        <dbReference type="EMBL" id="TCS91108.1"/>
    </source>
</evidence>
<organism evidence="2 3">
    <name type="scientific">Keratinibaculum paraultunense</name>
    <dbReference type="NCBI Taxonomy" id="1278232"/>
    <lineage>
        <taxon>Bacteria</taxon>
        <taxon>Bacillati</taxon>
        <taxon>Bacillota</taxon>
        <taxon>Tissierellia</taxon>
        <taxon>Tissierellales</taxon>
        <taxon>Tepidimicrobiaceae</taxon>
        <taxon>Keratinibaculum</taxon>
    </lineage>
</organism>
<name>A0A4R3KY71_9FIRM</name>
<dbReference type="EMBL" id="SMAE01000002">
    <property type="protein sequence ID" value="TCS91108.1"/>
    <property type="molecule type" value="Genomic_DNA"/>
</dbReference>
<dbReference type="Proteomes" id="UP000294567">
    <property type="component" value="Unassembled WGS sequence"/>
</dbReference>
<evidence type="ECO:0000259" key="1">
    <source>
        <dbReference type="Pfam" id="PF02589"/>
    </source>
</evidence>
<reference evidence="2 3" key="1">
    <citation type="submission" date="2019-03" db="EMBL/GenBank/DDBJ databases">
        <title>Genomic Encyclopedia of Type Strains, Phase IV (KMG-IV): sequencing the most valuable type-strain genomes for metagenomic binning, comparative biology and taxonomic classification.</title>
        <authorList>
            <person name="Goeker M."/>
        </authorList>
    </citation>
    <scope>NUCLEOTIDE SEQUENCE [LARGE SCALE GENOMIC DNA]</scope>
    <source>
        <strain evidence="2 3">DSM 26752</strain>
    </source>
</reference>
<dbReference type="InterPro" id="IPR003741">
    <property type="entry name" value="LUD_dom"/>
</dbReference>
<proteinExistence type="predicted"/>